<name>A0A1I4B6V8_9HYPH</name>
<gene>
    <name evidence="2" type="ORF">SAMN05444581_11374</name>
</gene>
<keyword evidence="1" id="KW-0812">Transmembrane</keyword>
<organism evidence="2 3">
    <name type="scientific">Methylocapsa palsarum</name>
    <dbReference type="NCBI Taxonomy" id="1612308"/>
    <lineage>
        <taxon>Bacteria</taxon>
        <taxon>Pseudomonadati</taxon>
        <taxon>Pseudomonadota</taxon>
        <taxon>Alphaproteobacteria</taxon>
        <taxon>Hyphomicrobiales</taxon>
        <taxon>Beijerinckiaceae</taxon>
        <taxon>Methylocapsa</taxon>
    </lineage>
</organism>
<protein>
    <submittedName>
        <fullName evidence="2">Phosphate transport system permease protein</fullName>
    </submittedName>
</protein>
<dbReference type="AlphaFoldDB" id="A0A1I4B6V8"/>
<evidence type="ECO:0000313" key="3">
    <source>
        <dbReference type="Proteomes" id="UP000198755"/>
    </source>
</evidence>
<dbReference type="RefSeq" id="WP_091684763.1">
    <property type="nucleotide sequence ID" value="NZ_FOSN01000013.1"/>
</dbReference>
<keyword evidence="1" id="KW-0472">Membrane</keyword>
<dbReference type="EMBL" id="FOSN01000013">
    <property type="protein sequence ID" value="SFK64494.1"/>
    <property type="molecule type" value="Genomic_DNA"/>
</dbReference>
<evidence type="ECO:0000313" key="2">
    <source>
        <dbReference type="EMBL" id="SFK64494.1"/>
    </source>
</evidence>
<dbReference type="OrthoDB" id="9775069at2"/>
<sequence length="80" mass="8935">MALCDKRRRANVIYLGLCYAATALGLSWLVIILFELIVQGFNGLSFSVFTQMTPPPGQSGGLLNESVVWASPSREWFLRR</sequence>
<keyword evidence="1" id="KW-1133">Transmembrane helix</keyword>
<dbReference type="Proteomes" id="UP000198755">
    <property type="component" value="Unassembled WGS sequence"/>
</dbReference>
<accession>A0A1I4B6V8</accession>
<evidence type="ECO:0000256" key="1">
    <source>
        <dbReference type="SAM" id="Phobius"/>
    </source>
</evidence>
<keyword evidence="3" id="KW-1185">Reference proteome</keyword>
<proteinExistence type="predicted"/>
<feature type="transmembrane region" description="Helical" evidence="1">
    <location>
        <begin position="12"/>
        <end position="38"/>
    </location>
</feature>
<reference evidence="2 3" key="1">
    <citation type="submission" date="2016-10" db="EMBL/GenBank/DDBJ databases">
        <authorList>
            <person name="de Groot N.N."/>
        </authorList>
    </citation>
    <scope>NUCLEOTIDE SEQUENCE [LARGE SCALE GENOMIC DNA]</scope>
    <source>
        <strain evidence="2 3">NE2</strain>
    </source>
</reference>
<dbReference type="STRING" id="1612308.SAMN05444581_11374"/>